<sequence length="381" mass="41631">MDYASSDDDIYSHSQPRRRVHAHRSASAASAHRFGVLGLVANVRLAVPWQPWLRSEACRMCVALVAVGVMLFVVHISSYERAILIELAEIDPFVTALGDEHARARVLDVPVYFINAEGDAPQRRAIEERLARLRPPAMGRIQSVDGALHLDEDRAHGFPGQSAYELGRTLSHLAAARQLMLDGHDAALVVEDSAHLGLAPRWPFRLSELLAQLPATWTTLQLYHTADVWHAPGAVPSEPALTVVPYGGAHMGGTVAYVLSRRGADALMRATRAGRAVHRVALATRNGRTDTILFEFPHAEPWAIWPRYVFAHPRASDHSFGAHIGARRGLREARLARAIVEHARAAWPPFRPGPSPDDDDSDDAVDANALLVMGDVLAADG</sequence>
<protein>
    <recommendedName>
        <fullName evidence="3">Glycosyltransferase family 25 protein</fullName>
    </recommendedName>
</protein>
<dbReference type="Proteomes" id="UP000751190">
    <property type="component" value="Unassembled WGS sequence"/>
</dbReference>
<gene>
    <name evidence="1" type="ORF">KFE25_009945</name>
</gene>
<dbReference type="EMBL" id="JAGTXO010000012">
    <property type="protein sequence ID" value="KAG8464577.1"/>
    <property type="molecule type" value="Genomic_DNA"/>
</dbReference>
<organism evidence="1 2">
    <name type="scientific">Diacronema lutheri</name>
    <name type="common">Unicellular marine alga</name>
    <name type="synonym">Monochrysis lutheri</name>
    <dbReference type="NCBI Taxonomy" id="2081491"/>
    <lineage>
        <taxon>Eukaryota</taxon>
        <taxon>Haptista</taxon>
        <taxon>Haptophyta</taxon>
        <taxon>Pavlovophyceae</taxon>
        <taxon>Pavlovales</taxon>
        <taxon>Pavlovaceae</taxon>
        <taxon>Diacronema</taxon>
    </lineage>
</organism>
<name>A0A8J5XI69_DIALT</name>
<dbReference type="OrthoDB" id="47375at2759"/>
<evidence type="ECO:0000313" key="1">
    <source>
        <dbReference type="EMBL" id="KAG8464577.1"/>
    </source>
</evidence>
<evidence type="ECO:0008006" key="3">
    <source>
        <dbReference type="Google" id="ProtNLM"/>
    </source>
</evidence>
<evidence type="ECO:0000313" key="2">
    <source>
        <dbReference type="Proteomes" id="UP000751190"/>
    </source>
</evidence>
<dbReference type="AlphaFoldDB" id="A0A8J5XI69"/>
<reference evidence="1" key="1">
    <citation type="submission" date="2021-05" db="EMBL/GenBank/DDBJ databases">
        <title>The genome of the haptophyte Pavlova lutheri (Diacronema luteri, Pavlovales) - a model for lipid biosynthesis in eukaryotic algae.</title>
        <authorList>
            <person name="Hulatt C.J."/>
            <person name="Posewitz M.C."/>
        </authorList>
    </citation>
    <scope>NUCLEOTIDE SEQUENCE</scope>
    <source>
        <strain evidence="1">NIVA-4/92</strain>
    </source>
</reference>
<proteinExistence type="predicted"/>
<keyword evidence="2" id="KW-1185">Reference proteome</keyword>
<comment type="caution">
    <text evidence="1">The sequence shown here is derived from an EMBL/GenBank/DDBJ whole genome shotgun (WGS) entry which is preliminary data.</text>
</comment>
<accession>A0A8J5XI69</accession>